<dbReference type="STRING" id="8022.A0A061A7C7"/>
<dbReference type="PaxDb" id="8022-A0A061A7C7"/>
<reference evidence="2" key="2">
    <citation type="submission" date="2014-03" db="EMBL/GenBank/DDBJ databases">
        <authorList>
            <person name="Genoscope - CEA"/>
        </authorList>
    </citation>
    <scope>NUCLEOTIDE SEQUENCE</scope>
</reference>
<dbReference type="Proteomes" id="UP000193380">
    <property type="component" value="Unassembled WGS sequence"/>
</dbReference>
<evidence type="ECO:0000256" key="1">
    <source>
        <dbReference type="SAM" id="SignalP"/>
    </source>
</evidence>
<gene>
    <name evidence="2" type="ORF">GSONMT00058668001</name>
</gene>
<evidence type="ECO:0000313" key="3">
    <source>
        <dbReference type="Proteomes" id="UP000193380"/>
    </source>
</evidence>
<evidence type="ECO:0000313" key="2">
    <source>
        <dbReference type="EMBL" id="CDR19007.1"/>
    </source>
</evidence>
<dbReference type="EMBL" id="FR981885">
    <property type="protein sequence ID" value="CDR19007.1"/>
    <property type="molecule type" value="Genomic_DNA"/>
</dbReference>
<sequence length="192" mass="21603">MHFVVLACVFDCVALCSVLTPQQVKDLHSGLIGPLVICKPGTLHPQLNLQPNLQEYALLFHTFDETKSWYLDENIRQYCIPPCQARRDDPWFQLSNKFAAINGYVAETLPGLMVAQHQQVRWHLLNVGGDGEYHTAHFHGLPFSIHKEQEHRMGGVQPLSWCVWHSGDEAGHSGDLDGGVYSRRAPASRHEG</sequence>
<protein>
    <recommendedName>
        <fullName evidence="4">Plastocyanin-like domain-containing protein</fullName>
    </recommendedName>
</protein>
<name>A0A061A7C7_ONCMY</name>
<reference evidence="2" key="1">
    <citation type="journal article" date="2014" name="Nat. Commun.">
        <title>The rainbow trout genome provides novel insights into evolution after whole-genome duplication in vertebrates.</title>
        <authorList>
            <person name="Berthelot C."/>
            <person name="Brunet F."/>
            <person name="Chalopin D."/>
            <person name="Juanchich A."/>
            <person name="Bernard M."/>
            <person name="Noel B."/>
            <person name="Bento P."/>
            <person name="Da Silva C."/>
            <person name="Labadie K."/>
            <person name="Alberti A."/>
            <person name="Aury J.M."/>
            <person name="Louis A."/>
            <person name="Dehais P."/>
            <person name="Bardou P."/>
            <person name="Montfort J."/>
            <person name="Klopp C."/>
            <person name="Cabau C."/>
            <person name="Gaspin C."/>
            <person name="Thorgaard G.H."/>
            <person name="Boussaha M."/>
            <person name="Quillet E."/>
            <person name="Guyomard R."/>
            <person name="Galiana D."/>
            <person name="Bobe J."/>
            <person name="Volff J.N."/>
            <person name="Genet C."/>
            <person name="Wincker P."/>
            <person name="Jaillon O."/>
            <person name="Roest Crollius H."/>
            <person name="Guiguen Y."/>
        </authorList>
    </citation>
    <scope>NUCLEOTIDE SEQUENCE [LARGE SCALE GENOMIC DNA]</scope>
</reference>
<keyword evidence="1" id="KW-0732">Signal</keyword>
<evidence type="ECO:0008006" key="4">
    <source>
        <dbReference type="Google" id="ProtNLM"/>
    </source>
</evidence>
<dbReference type="InterPro" id="IPR008972">
    <property type="entry name" value="Cupredoxin"/>
</dbReference>
<proteinExistence type="predicted"/>
<dbReference type="AlphaFoldDB" id="A0A061A7C7"/>
<dbReference type="Gene3D" id="2.60.40.420">
    <property type="entry name" value="Cupredoxins - blue copper proteins"/>
    <property type="match status" value="1"/>
</dbReference>
<dbReference type="SUPFAM" id="SSF49503">
    <property type="entry name" value="Cupredoxins"/>
    <property type="match status" value="1"/>
</dbReference>
<feature type="chain" id="PRO_5001593512" description="Plastocyanin-like domain-containing protein" evidence="1">
    <location>
        <begin position="17"/>
        <end position="192"/>
    </location>
</feature>
<accession>A0A061A7C7</accession>
<feature type="signal peptide" evidence="1">
    <location>
        <begin position="1"/>
        <end position="16"/>
    </location>
</feature>
<organism evidence="2 3">
    <name type="scientific">Oncorhynchus mykiss</name>
    <name type="common">Rainbow trout</name>
    <name type="synonym">Salmo gairdneri</name>
    <dbReference type="NCBI Taxonomy" id="8022"/>
    <lineage>
        <taxon>Eukaryota</taxon>
        <taxon>Metazoa</taxon>
        <taxon>Chordata</taxon>
        <taxon>Craniata</taxon>
        <taxon>Vertebrata</taxon>
        <taxon>Euteleostomi</taxon>
        <taxon>Actinopterygii</taxon>
        <taxon>Neopterygii</taxon>
        <taxon>Teleostei</taxon>
        <taxon>Protacanthopterygii</taxon>
        <taxon>Salmoniformes</taxon>
        <taxon>Salmonidae</taxon>
        <taxon>Salmoninae</taxon>
        <taxon>Oncorhynchus</taxon>
    </lineage>
</organism>